<proteinExistence type="predicted"/>
<dbReference type="RefSeq" id="WP_371437695.1">
    <property type="nucleotide sequence ID" value="NZ_JBHSRS010000071.1"/>
</dbReference>
<dbReference type="Pfam" id="PF19419">
    <property type="entry name" value="DUF5983"/>
    <property type="match status" value="1"/>
</dbReference>
<reference evidence="3" key="1">
    <citation type="journal article" date="2019" name="Int. J. Syst. Evol. Microbiol.">
        <title>The Global Catalogue of Microorganisms (GCM) 10K type strain sequencing project: providing services to taxonomists for standard genome sequencing and annotation.</title>
        <authorList>
            <consortium name="The Broad Institute Genomics Platform"/>
            <consortium name="The Broad Institute Genome Sequencing Center for Infectious Disease"/>
            <person name="Wu L."/>
            <person name="Ma J."/>
        </authorList>
    </citation>
    <scope>NUCLEOTIDE SEQUENCE [LARGE SCALE GENOMIC DNA]</scope>
    <source>
        <strain evidence="3">CCUG 39402</strain>
    </source>
</reference>
<dbReference type="InterPro" id="IPR046025">
    <property type="entry name" value="DUF5983"/>
</dbReference>
<feature type="domain" description="DUF5983" evidence="1">
    <location>
        <begin position="11"/>
        <end position="98"/>
    </location>
</feature>
<dbReference type="Proteomes" id="UP001596270">
    <property type="component" value="Unassembled WGS sequence"/>
</dbReference>
<comment type="caution">
    <text evidence="2">The sequence shown here is derived from an EMBL/GenBank/DDBJ whole genome shotgun (WGS) entry which is preliminary data.</text>
</comment>
<dbReference type="EMBL" id="JBHSRS010000071">
    <property type="protein sequence ID" value="MFC6282181.1"/>
    <property type="molecule type" value="Genomic_DNA"/>
</dbReference>
<sequence length="179" mass="20201">MNTSSTVEFTMLDVSTAHLSPETRQRLETFDVEGVLYYPKGPWGWFVNVPDREDGLVVGDEVPKDLKACIQFAQTLEKEWIMFDCDGTIMEDLPKFDDEKLPSITNHHVLQQLAQNYARHLSVRHGRNVKAMVTGNGKIRVKDDQENGLSALLTPEFVQAILLQHQPATETDIHQVVAG</sequence>
<evidence type="ECO:0000313" key="2">
    <source>
        <dbReference type="EMBL" id="MFC6282181.1"/>
    </source>
</evidence>
<protein>
    <recommendedName>
        <fullName evidence="1">DUF5983 domain-containing protein</fullName>
    </recommendedName>
</protein>
<gene>
    <name evidence="2" type="ORF">ACFQND_13190</name>
</gene>
<name>A0ABW1TWY8_9BURK</name>
<keyword evidence="3" id="KW-1185">Reference proteome</keyword>
<accession>A0ABW1TWY8</accession>
<evidence type="ECO:0000313" key="3">
    <source>
        <dbReference type="Proteomes" id="UP001596270"/>
    </source>
</evidence>
<organism evidence="2 3">
    <name type="scientific">Polaromonas aquatica</name>
    <dbReference type="NCBI Taxonomy" id="332657"/>
    <lineage>
        <taxon>Bacteria</taxon>
        <taxon>Pseudomonadati</taxon>
        <taxon>Pseudomonadota</taxon>
        <taxon>Betaproteobacteria</taxon>
        <taxon>Burkholderiales</taxon>
        <taxon>Comamonadaceae</taxon>
        <taxon>Polaromonas</taxon>
    </lineage>
</organism>
<evidence type="ECO:0000259" key="1">
    <source>
        <dbReference type="Pfam" id="PF19419"/>
    </source>
</evidence>